<evidence type="ECO:0000256" key="13">
    <source>
        <dbReference type="ARBA" id="ARBA00023146"/>
    </source>
</evidence>
<proteinExistence type="inferred from homology"/>
<dbReference type="FunFam" id="2.40.50.140:FF:000045">
    <property type="entry name" value="Phenylalanine--tRNA ligase beta subunit"/>
    <property type="match status" value="1"/>
</dbReference>
<feature type="binding site" evidence="15">
    <location>
        <position position="462"/>
    </location>
    <ligand>
        <name>Mg(2+)</name>
        <dbReference type="ChEBI" id="CHEBI:18420"/>
        <note>shared with alpha subunit</note>
    </ligand>
</feature>
<dbReference type="InterPro" id="IPR005146">
    <property type="entry name" value="B3/B4_tRNA-bd"/>
</dbReference>
<dbReference type="InterPro" id="IPR005121">
    <property type="entry name" value="Fdx_antiC-bd"/>
</dbReference>
<dbReference type="PROSITE" id="PS50886">
    <property type="entry name" value="TRBD"/>
    <property type="match status" value="1"/>
</dbReference>
<keyword evidence="12 15" id="KW-0648">Protein biosynthesis</keyword>
<dbReference type="InterPro" id="IPR041616">
    <property type="entry name" value="PheRS_beta_core"/>
</dbReference>
<evidence type="ECO:0000256" key="12">
    <source>
        <dbReference type="ARBA" id="ARBA00022917"/>
    </source>
</evidence>
<dbReference type="CDD" id="cd02796">
    <property type="entry name" value="tRNA_bind_bactPheRS"/>
    <property type="match status" value="1"/>
</dbReference>
<evidence type="ECO:0000256" key="2">
    <source>
        <dbReference type="ARBA" id="ARBA00008653"/>
    </source>
</evidence>
<accession>A0A433JL87</accession>
<feature type="domain" description="TRNA-binding" evidence="17">
    <location>
        <begin position="39"/>
        <end position="147"/>
    </location>
</feature>
<protein>
    <recommendedName>
        <fullName evidence="15">Phenylalanine--tRNA ligase beta subunit</fullName>
        <ecNumber evidence="15">6.1.1.20</ecNumber>
    </recommendedName>
    <alternativeName>
        <fullName evidence="15">Phenylalanyl-tRNA synthetase beta subunit</fullName>
        <shortName evidence="15">PheRS</shortName>
    </alternativeName>
</protein>
<dbReference type="InterPro" id="IPR033714">
    <property type="entry name" value="tRNA_bind_bactPheRS"/>
</dbReference>
<dbReference type="InterPro" id="IPR009061">
    <property type="entry name" value="DNA-bd_dom_put_sf"/>
</dbReference>
<evidence type="ECO:0000256" key="9">
    <source>
        <dbReference type="ARBA" id="ARBA00022840"/>
    </source>
</evidence>
<dbReference type="InterPro" id="IPR004532">
    <property type="entry name" value="Phe-tRNA-ligase_IIc_bsu_bact"/>
</dbReference>
<dbReference type="Pfam" id="PF01588">
    <property type="entry name" value="tRNA_bind"/>
    <property type="match status" value="1"/>
</dbReference>
<evidence type="ECO:0000256" key="11">
    <source>
        <dbReference type="ARBA" id="ARBA00022884"/>
    </source>
</evidence>
<dbReference type="GO" id="GO:0004826">
    <property type="term" value="F:phenylalanine-tRNA ligase activity"/>
    <property type="evidence" value="ECO:0007669"/>
    <property type="project" value="UniProtKB-UniRule"/>
</dbReference>
<evidence type="ECO:0000256" key="16">
    <source>
        <dbReference type="PROSITE-ProRule" id="PRU00209"/>
    </source>
</evidence>
<evidence type="ECO:0000256" key="5">
    <source>
        <dbReference type="ARBA" id="ARBA00022555"/>
    </source>
</evidence>
<evidence type="ECO:0000256" key="3">
    <source>
        <dbReference type="ARBA" id="ARBA00011209"/>
    </source>
</evidence>
<dbReference type="AlphaFoldDB" id="A0A433JL87"/>
<dbReference type="PANTHER" id="PTHR10947:SF0">
    <property type="entry name" value="PHENYLALANINE--TRNA LIGASE BETA SUBUNIT"/>
    <property type="match status" value="1"/>
</dbReference>
<dbReference type="GO" id="GO:0000049">
    <property type="term" value="F:tRNA binding"/>
    <property type="evidence" value="ECO:0007669"/>
    <property type="project" value="UniProtKB-UniRule"/>
</dbReference>
<dbReference type="GO" id="GO:0000287">
    <property type="term" value="F:magnesium ion binding"/>
    <property type="evidence" value="ECO:0007669"/>
    <property type="project" value="UniProtKB-UniRule"/>
</dbReference>
<dbReference type="Pfam" id="PF03147">
    <property type="entry name" value="FDX-ACB"/>
    <property type="match status" value="1"/>
</dbReference>
<dbReference type="Pfam" id="PF03484">
    <property type="entry name" value="B5"/>
    <property type="match status" value="1"/>
</dbReference>
<feature type="binding site" evidence="15">
    <location>
        <position position="459"/>
    </location>
    <ligand>
        <name>Mg(2+)</name>
        <dbReference type="ChEBI" id="CHEBI:18420"/>
        <note>shared with alpha subunit</note>
    </ligand>
</feature>
<feature type="domain" description="B5" evidence="19">
    <location>
        <begin position="400"/>
        <end position="475"/>
    </location>
</feature>
<keyword evidence="8 15" id="KW-0547">Nucleotide-binding</keyword>
<keyword evidence="6 15" id="KW-0436">Ligase</keyword>
<dbReference type="SMART" id="SM00873">
    <property type="entry name" value="B3_4"/>
    <property type="match status" value="1"/>
</dbReference>
<name>A0A433JL87_9GAMM</name>
<keyword evidence="4 15" id="KW-0963">Cytoplasm</keyword>
<dbReference type="GO" id="GO:0005524">
    <property type="term" value="F:ATP binding"/>
    <property type="evidence" value="ECO:0007669"/>
    <property type="project" value="UniProtKB-UniRule"/>
</dbReference>
<evidence type="ECO:0000259" key="18">
    <source>
        <dbReference type="PROSITE" id="PS51447"/>
    </source>
</evidence>
<dbReference type="FunFam" id="3.30.56.10:FF:000002">
    <property type="entry name" value="Phenylalanine--tRNA ligase beta subunit"/>
    <property type="match status" value="1"/>
</dbReference>
<dbReference type="FunFam" id="3.30.930.10:FF:000022">
    <property type="entry name" value="Phenylalanine--tRNA ligase beta subunit"/>
    <property type="match status" value="1"/>
</dbReference>
<reference evidence="20 21" key="1">
    <citation type="submission" date="2018-12" db="EMBL/GenBank/DDBJ databases">
        <title>Legionella sp,whole genome shotgun sequence.</title>
        <authorList>
            <person name="Wu H."/>
        </authorList>
    </citation>
    <scope>NUCLEOTIDE SEQUENCE [LARGE SCALE GENOMIC DNA]</scope>
    <source>
        <strain evidence="21">km714</strain>
    </source>
</reference>
<dbReference type="InterPro" id="IPR036690">
    <property type="entry name" value="Fdx_antiC-bd_sf"/>
</dbReference>
<dbReference type="PANTHER" id="PTHR10947">
    <property type="entry name" value="PHENYLALANYL-TRNA SYNTHETASE BETA CHAIN AND LEUCINE-RICH REPEAT-CONTAINING PROTEIN 47"/>
    <property type="match status" value="1"/>
</dbReference>
<dbReference type="Pfam" id="PF17759">
    <property type="entry name" value="tRNA_synthFbeta"/>
    <property type="match status" value="1"/>
</dbReference>
<dbReference type="SMART" id="SM00874">
    <property type="entry name" value="B5"/>
    <property type="match status" value="1"/>
</dbReference>
<evidence type="ECO:0000259" key="19">
    <source>
        <dbReference type="PROSITE" id="PS51483"/>
    </source>
</evidence>
<dbReference type="PROSITE" id="PS51447">
    <property type="entry name" value="FDX_ACB"/>
    <property type="match status" value="1"/>
</dbReference>
<evidence type="ECO:0000256" key="8">
    <source>
        <dbReference type="ARBA" id="ARBA00022741"/>
    </source>
</evidence>
<dbReference type="Gene3D" id="3.50.40.10">
    <property type="entry name" value="Phenylalanyl-trna Synthetase, Chain B, domain 3"/>
    <property type="match status" value="1"/>
</dbReference>
<keyword evidence="9 15" id="KW-0067">ATP-binding</keyword>
<dbReference type="InterPro" id="IPR002547">
    <property type="entry name" value="tRNA-bd_dom"/>
</dbReference>
<dbReference type="SMART" id="SM00896">
    <property type="entry name" value="FDX-ACB"/>
    <property type="match status" value="1"/>
</dbReference>
<dbReference type="Proteomes" id="UP000288012">
    <property type="component" value="Unassembled WGS sequence"/>
</dbReference>
<dbReference type="Gene3D" id="3.30.56.10">
    <property type="match status" value="2"/>
</dbReference>
<dbReference type="CDD" id="cd00769">
    <property type="entry name" value="PheRS_beta_core"/>
    <property type="match status" value="1"/>
</dbReference>
<comment type="subunit">
    <text evidence="3 15">Tetramer of two alpha and two beta subunits.</text>
</comment>
<feature type="binding site" evidence="15">
    <location>
        <position position="453"/>
    </location>
    <ligand>
        <name>Mg(2+)</name>
        <dbReference type="ChEBI" id="CHEBI:18420"/>
        <note>shared with alpha subunit</note>
    </ligand>
</feature>
<comment type="subcellular location">
    <subcellularLocation>
        <location evidence="1 15">Cytoplasm</location>
    </subcellularLocation>
</comment>
<comment type="catalytic activity">
    <reaction evidence="14 15">
        <text>tRNA(Phe) + L-phenylalanine + ATP = L-phenylalanyl-tRNA(Phe) + AMP + diphosphate + H(+)</text>
        <dbReference type="Rhea" id="RHEA:19413"/>
        <dbReference type="Rhea" id="RHEA-COMP:9668"/>
        <dbReference type="Rhea" id="RHEA-COMP:9699"/>
        <dbReference type="ChEBI" id="CHEBI:15378"/>
        <dbReference type="ChEBI" id="CHEBI:30616"/>
        <dbReference type="ChEBI" id="CHEBI:33019"/>
        <dbReference type="ChEBI" id="CHEBI:58095"/>
        <dbReference type="ChEBI" id="CHEBI:78442"/>
        <dbReference type="ChEBI" id="CHEBI:78531"/>
        <dbReference type="ChEBI" id="CHEBI:456215"/>
        <dbReference type="EC" id="6.1.1.20"/>
    </reaction>
</comment>
<evidence type="ECO:0000256" key="15">
    <source>
        <dbReference type="HAMAP-Rule" id="MF_00283"/>
    </source>
</evidence>
<keyword evidence="11 16" id="KW-0694">RNA-binding</keyword>
<dbReference type="NCBIfam" id="TIGR00472">
    <property type="entry name" value="pheT_bact"/>
    <property type="match status" value="1"/>
</dbReference>
<organism evidence="20 21">
    <name type="scientific">Legionella septentrionalis</name>
    <dbReference type="NCBI Taxonomy" id="2498109"/>
    <lineage>
        <taxon>Bacteria</taxon>
        <taxon>Pseudomonadati</taxon>
        <taxon>Pseudomonadota</taxon>
        <taxon>Gammaproteobacteria</taxon>
        <taxon>Legionellales</taxon>
        <taxon>Legionellaceae</taxon>
        <taxon>Legionella</taxon>
    </lineage>
</organism>
<dbReference type="InterPro" id="IPR020825">
    <property type="entry name" value="Phe-tRNA_synthase-like_B3/B4"/>
</dbReference>
<comment type="similarity">
    <text evidence="2 15">Belongs to the phenylalanyl-tRNA synthetase beta subunit family. Type 1 subfamily.</text>
</comment>
<evidence type="ECO:0000256" key="6">
    <source>
        <dbReference type="ARBA" id="ARBA00022598"/>
    </source>
</evidence>
<dbReference type="HAMAP" id="MF_00283">
    <property type="entry name" value="Phe_tRNA_synth_beta1"/>
    <property type="match status" value="1"/>
</dbReference>
<dbReference type="EMBL" id="RZGR01000005">
    <property type="protein sequence ID" value="RUQ90028.1"/>
    <property type="molecule type" value="Genomic_DNA"/>
</dbReference>
<dbReference type="Gene3D" id="3.30.930.10">
    <property type="entry name" value="Bira Bifunctional Protein, Domain 2"/>
    <property type="match status" value="1"/>
</dbReference>
<feature type="binding site" evidence="15">
    <location>
        <position position="463"/>
    </location>
    <ligand>
        <name>Mg(2+)</name>
        <dbReference type="ChEBI" id="CHEBI:18420"/>
        <note>shared with alpha subunit</note>
    </ligand>
</feature>
<gene>
    <name evidence="15" type="primary">pheT</name>
    <name evidence="20" type="ORF">EKM59_02480</name>
</gene>
<evidence type="ECO:0000259" key="17">
    <source>
        <dbReference type="PROSITE" id="PS50886"/>
    </source>
</evidence>
<dbReference type="RefSeq" id="WP_127111078.1">
    <property type="nucleotide sequence ID" value="NZ_RZGR01000005.1"/>
</dbReference>
<evidence type="ECO:0000256" key="1">
    <source>
        <dbReference type="ARBA" id="ARBA00004496"/>
    </source>
</evidence>
<dbReference type="FunFam" id="3.30.70.380:FF:000001">
    <property type="entry name" value="Phenylalanine--tRNA ligase beta subunit"/>
    <property type="match status" value="1"/>
</dbReference>
<dbReference type="Gene3D" id="3.30.70.380">
    <property type="entry name" value="Ferrodoxin-fold anticodon-binding domain"/>
    <property type="match status" value="1"/>
</dbReference>
<dbReference type="FunFam" id="3.50.40.10:FF:000001">
    <property type="entry name" value="Phenylalanine--tRNA ligase beta subunit"/>
    <property type="match status" value="1"/>
</dbReference>
<evidence type="ECO:0000256" key="4">
    <source>
        <dbReference type="ARBA" id="ARBA00022490"/>
    </source>
</evidence>
<keyword evidence="5 16" id="KW-0820">tRNA-binding</keyword>
<keyword evidence="21" id="KW-1185">Reference proteome</keyword>
<comment type="cofactor">
    <cofactor evidence="15">
        <name>Mg(2+)</name>
        <dbReference type="ChEBI" id="CHEBI:18420"/>
    </cofactor>
    <text evidence="15">Binds 2 magnesium ions per tetramer.</text>
</comment>
<feature type="domain" description="FDX-ACB" evidence="18">
    <location>
        <begin position="696"/>
        <end position="790"/>
    </location>
</feature>
<evidence type="ECO:0000256" key="14">
    <source>
        <dbReference type="ARBA" id="ARBA00049255"/>
    </source>
</evidence>
<dbReference type="Pfam" id="PF03483">
    <property type="entry name" value="B3_4"/>
    <property type="match status" value="1"/>
</dbReference>
<dbReference type="PROSITE" id="PS51483">
    <property type="entry name" value="B5"/>
    <property type="match status" value="1"/>
</dbReference>
<evidence type="ECO:0000313" key="21">
    <source>
        <dbReference type="Proteomes" id="UP000288012"/>
    </source>
</evidence>
<dbReference type="InterPro" id="IPR005147">
    <property type="entry name" value="tRNA_synthase_B5-dom"/>
</dbReference>
<dbReference type="InterPro" id="IPR045060">
    <property type="entry name" value="Phe-tRNA-ligase_IIc_bsu"/>
</dbReference>
<dbReference type="Gene3D" id="2.40.50.140">
    <property type="entry name" value="Nucleic acid-binding proteins"/>
    <property type="match status" value="1"/>
</dbReference>
<evidence type="ECO:0000256" key="7">
    <source>
        <dbReference type="ARBA" id="ARBA00022723"/>
    </source>
</evidence>
<keyword evidence="10 15" id="KW-0460">Magnesium</keyword>
<dbReference type="SUPFAM" id="SSF54991">
    <property type="entry name" value="Anticodon-binding domain of PheRS"/>
    <property type="match status" value="1"/>
</dbReference>
<dbReference type="GO" id="GO:0006432">
    <property type="term" value="P:phenylalanyl-tRNA aminoacylation"/>
    <property type="evidence" value="ECO:0007669"/>
    <property type="project" value="UniProtKB-UniRule"/>
</dbReference>
<evidence type="ECO:0000313" key="20">
    <source>
        <dbReference type="EMBL" id="RUQ90028.1"/>
    </source>
</evidence>
<dbReference type="InterPro" id="IPR012340">
    <property type="entry name" value="NA-bd_OB-fold"/>
</dbReference>
<comment type="caution">
    <text evidence="20">The sequence shown here is derived from an EMBL/GenBank/DDBJ whole genome shotgun (WGS) entry which is preliminary data.</text>
</comment>
<dbReference type="NCBIfam" id="NF045760">
    <property type="entry name" value="YtpR"/>
    <property type="match status" value="1"/>
</dbReference>
<dbReference type="InterPro" id="IPR045864">
    <property type="entry name" value="aa-tRNA-synth_II/BPL/LPL"/>
</dbReference>
<dbReference type="SUPFAM" id="SSF46955">
    <property type="entry name" value="Putative DNA-binding domain"/>
    <property type="match status" value="1"/>
</dbReference>
<dbReference type="SUPFAM" id="SSF50249">
    <property type="entry name" value="Nucleic acid-binding proteins"/>
    <property type="match status" value="1"/>
</dbReference>
<dbReference type="GO" id="GO:0009328">
    <property type="term" value="C:phenylalanine-tRNA ligase complex"/>
    <property type="evidence" value="ECO:0007669"/>
    <property type="project" value="TreeGrafter"/>
</dbReference>
<dbReference type="SUPFAM" id="SSF55681">
    <property type="entry name" value="Class II aaRS and biotin synthetases"/>
    <property type="match status" value="1"/>
</dbReference>
<dbReference type="SUPFAM" id="SSF56037">
    <property type="entry name" value="PheT/TilS domain"/>
    <property type="match status" value="1"/>
</dbReference>
<keyword evidence="13 15" id="KW-0030">Aminoacyl-tRNA synthetase</keyword>
<sequence>MKVSELWLREWVNPALTGEQLAAQLTMAGLEVDARNPVAGEFDHVIVAEVVETKPHPQADKLTLCEVNTGSGMLKVVCGAANVRANLKVALALPGAHLPGGLHIKETKLRGEISQGMLCSAAELKLEESSNGILELPEDAPPGIDVREYLSLHDHVLDIDLTPNRADCFSVIGIAREVAALTKLTLKPVSVKSVQPQTDAMVKIDLIAEHACPQYCGRVITGINAHAVTPVWMKERLRRSGIRPLHPVVDVTNFVMLELGQPMHAFDLQTLAGNIQVRFSKENEELELLNGQAVRLGKDVLVIADQEKPLAIAGIMGGEASSVQAETTHIFLESAFFNPTTIAGVARRYGLCTDSSQRFERGVDPSIQTLALERATELLQAIAGGEAGPISVCNKTEFLPQAVVIQFNPEKVERLSGVHVSQAEMETILQNLGMSVMCSEANWEIQVPAHRFDIRHEVDLVEEIIRLHGYENIIADPMISTVTAGEINPEEQFITQASVFFKSRGYFETISYSFVDPELQEAIYPQAHAMQLLNPISQELSQMRAGMWPGLLASMIYNAHRQQTSIRLFEAGVVFKVDEENLQEELCLAGLAAGEHGTQNWSEMSRKFDFYDVKGDLQALFAAFHIQDVRFVPAVHPALHPGQSAQIILNGKKAGWLGALHPRLLDALDLSSEVFAFELSAVPFLEKTDRRYKPISKYPQIKRDLSLLVSEEITAQQIEEIVRETVQPGWLKAFDVFDVYKGGSIPADKKSLAITLILQDDNRTLVDAEINAAIDAIITTLDQKFAITLRD</sequence>
<dbReference type="EC" id="6.1.1.20" evidence="15"/>
<keyword evidence="7 15" id="KW-0479">Metal-binding</keyword>
<evidence type="ECO:0000256" key="10">
    <source>
        <dbReference type="ARBA" id="ARBA00022842"/>
    </source>
</evidence>